<proteinExistence type="predicted"/>
<sequence length="122" mass="13666">MSEARNGETFVDVVMSGRAFPEDIEDWVDHWHDADGAPWGKEIPLHVYLGMAPDEYALWVEQPDSLRFIIASHVQDVPVSDLLVSQDDYALAARAEAHEDANQVLLWLVKTGRVSPEQASHS</sequence>
<name>H0JV39_9NOCA</name>
<comment type="caution">
    <text evidence="1">The sequence shown here is derived from an EMBL/GenBank/DDBJ whole genome shotgun (WGS) entry which is preliminary data.</text>
</comment>
<evidence type="ECO:0000313" key="1">
    <source>
        <dbReference type="EMBL" id="EHK82135.1"/>
    </source>
</evidence>
<dbReference type="Proteomes" id="UP000005064">
    <property type="component" value="Unassembled WGS sequence"/>
</dbReference>
<reference evidence="1 2" key="1">
    <citation type="submission" date="2011-12" db="EMBL/GenBank/DDBJ databases">
        <authorList>
            <person name="Kriszt B."/>
            <person name="Tancsics A."/>
            <person name="Cserhati M."/>
            <person name="Toth A."/>
            <person name="Nagy I."/>
            <person name="Horvath B."/>
            <person name="Tamura T."/>
            <person name="Kukolya J."/>
            <person name="Szoboszlay S."/>
        </authorList>
    </citation>
    <scope>NUCLEOTIDE SEQUENCE [LARGE SCALE GENOMIC DNA]</scope>
    <source>
        <strain evidence="1 2">AK37</strain>
    </source>
</reference>
<dbReference type="EMBL" id="AHBW01000051">
    <property type="protein sequence ID" value="EHK82135.1"/>
    <property type="molecule type" value="Genomic_DNA"/>
</dbReference>
<evidence type="ECO:0000313" key="2">
    <source>
        <dbReference type="Proteomes" id="UP000005064"/>
    </source>
</evidence>
<dbReference type="RefSeq" id="WP_006553505.1">
    <property type="nucleotide sequence ID" value="NZ_AHBW01000051.1"/>
</dbReference>
<accession>H0JV39</accession>
<dbReference type="AlphaFoldDB" id="H0JV39"/>
<organism evidence="1 2">
    <name type="scientific">Rhodococcus pyridinivorans AK37</name>
    <dbReference type="NCBI Taxonomy" id="1114960"/>
    <lineage>
        <taxon>Bacteria</taxon>
        <taxon>Bacillati</taxon>
        <taxon>Actinomycetota</taxon>
        <taxon>Actinomycetes</taxon>
        <taxon>Mycobacteriales</taxon>
        <taxon>Nocardiaceae</taxon>
        <taxon>Rhodococcus</taxon>
    </lineage>
</organism>
<protein>
    <submittedName>
        <fullName evidence="1">Uncharacterized protein</fullName>
    </submittedName>
</protein>
<gene>
    <name evidence="1" type="ORF">AK37_17850</name>
</gene>